<proteinExistence type="predicted"/>
<comment type="caution">
    <text evidence="1">The sequence shown here is derived from an EMBL/GenBank/DDBJ whole genome shotgun (WGS) entry which is preliminary data.</text>
</comment>
<dbReference type="EMBL" id="BAABFX010000028">
    <property type="protein sequence ID" value="GAA4397911.1"/>
    <property type="molecule type" value="Genomic_DNA"/>
</dbReference>
<dbReference type="Proteomes" id="UP001500390">
    <property type="component" value="Unassembled WGS sequence"/>
</dbReference>
<gene>
    <name evidence="1" type="ORF">GCM10023153_22340</name>
</gene>
<dbReference type="SUPFAM" id="SSF53335">
    <property type="entry name" value="S-adenosyl-L-methionine-dependent methyltransferases"/>
    <property type="match status" value="1"/>
</dbReference>
<name>A0ABP8JYI6_9MICO</name>
<evidence type="ECO:0000313" key="2">
    <source>
        <dbReference type="Proteomes" id="UP001500390"/>
    </source>
</evidence>
<sequence>MENDLLEAIVQLPGGLAENTEIPLSLLILRSDKPARLRGKAHVVDLRPYMTTQARGARRRVNPEGLTTLWSALQTGRPGPSNRLVDVGAFGRRMVRVSRPGRDDIAWPAEVAEADSDRDVRRRYGSIPVEWIAEGDSTISFDVAPHFPEPRDASRRDIPSTTRLSALLAAPPALQSMTDGAVADGEDSLYVPTGAGAAATTPPTVSGRVLHFRVAPESIHPEYLAGWLNSDDGRSSLASALDRAGSGSIIRAVRSDPRSLWRLADELVVPVRPLPAQRDFANALLALRRVENLVQEARADLWTGEQQADLVAGPFDSLLDQSLERWTASLPYPFATALWTLTSRNGVDARHRQIFHTWESYAAFMATVLLSALRQDGDLADVEAPVLRRALVGAGLSLERPTFGTWNAVIQRLASRFRSMLEGEAEERIRVCNLFGGPRAGVLAAVLNPNCVQLLAEVNSRRNLWLGHSGATSEAALQTQIDYLTNALEELRALVGEAWTRMPLVRAGRASRRRGELTQEVEVVMGTNVPFRPGSIRVGEIMEEGELYIATDGCTRPLPLSHLIVLRSSPSSERHACYFFNRAEGDSVRLVSYQMTISGEIYEPRAEYDADLAWLLTP</sequence>
<dbReference type="InterPro" id="IPR029063">
    <property type="entry name" value="SAM-dependent_MTases_sf"/>
</dbReference>
<evidence type="ECO:0000313" key="1">
    <source>
        <dbReference type="EMBL" id="GAA4397911.1"/>
    </source>
</evidence>
<organism evidence="1 2">
    <name type="scientific">Ornithinibacter aureus</name>
    <dbReference type="NCBI Taxonomy" id="622664"/>
    <lineage>
        <taxon>Bacteria</taxon>
        <taxon>Bacillati</taxon>
        <taxon>Actinomycetota</taxon>
        <taxon>Actinomycetes</taxon>
        <taxon>Micrococcales</taxon>
        <taxon>Intrasporangiaceae</taxon>
        <taxon>Ornithinibacter</taxon>
    </lineage>
</organism>
<protein>
    <submittedName>
        <fullName evidence="1">Uncharacterized protein</fullName>
    </submittedName>
</protein>
<dbReference type="Gene3D" id="3.40.50.150">
    <property type="entry name" value="Vaccinia Virus protein VP39"/>
    <property type="match status" value="1"/>
</dbReference>
<keyword evidence="2" id="KW-1185">Reference proteome</keyword>
<accession>A0ABP8JYI6</accession>
<reference evidence="2" key="1">
    <citation type="journal article" date="2019" name="Int. J. Syst. Evol. Microbiol.">
        <title>The Global Catalogue of Microorganisms (GCM) 10K type strain sequencing project: providing services to taxonomists for standard genome sequencing and annotation.</title>
        <authorList>
            <consortium name="The Broad Institute Genomics Platform"/>
            <consortium name="The Broad Institute Genome Sequencing Center for Infectious Disease"/>
            <person name="Wu L."/>
            <person name="Ma J."/>
        </authorList>
    </citation>
    <scope>NUCLEOTIDE SEQUENCE [LARGE SCALE GENOMIC DNA]</scope>
    <source>
        <strain evidence="2">JCM 17738</strain>
    </source>
</reference>